<keyword evidence="1" id="KW-0472">Membrane</keyword>
<evidence type="ECO:0000313" key="4">
    <source>
        <dbReference type="Proteomes" id="UP000031599"/>
    </source>
</evidence>
<keyword evidence="1" id="KW-1133">Transmembrane helix</keyword>
<dbReference type="GO" id="GO:0046513">
    <property type="term" value="P:ceramide biosynthetic process"/>
    <property type="evidence" value="ECO:0007669"/>
    <property type="project" value="TreeGrafter"/>
</dbReference>
<dbReference type="EMBL" id="JMCC02000053">
    <property type="protein sequence ID" value="KIG15462.1"/>
    <property type="molecule type" value="Genomic_DNA"/>
</dbReference>
<evidence type="ECO:0000256" key="1">
    <source>
        <dbReference type="SAM" id="Phobius"/>
    </source>
</evidence>
<evidence type="ECO:0000313" key="3">
    <source>
        <dbReference type="EMBL" id="KIG15462.1"/>
    </source>
</evidence>
<sequence length="323" mass="36638">MSADQEHEGHPHDAIAGVPVRLEAAELRELSRLQPARALLATALEWLGIAAAVALVSWRPGVVVYLLAVVFIGARQHALTVLGHDASHHRYLNHKLGNDLVASVFLMWPMFVSVWGFRSFHGDHHKYLGGVRDGNRLLWRTHTGRGELRPEWVYPKTRGELVRELARRAAFATGLRWIVRGLIGSLMLREPGPWRVARLGCYAAAIAVLSVGGWWLEYVGLWLVPMCTWHVTIQYMRLIAEHSAVHSDDPAYQATRTTIPTRLEALLILPRNIGYHIEHHWYPSVPFYKLPALHARLMREPGFRRNADISTSILRSMILVTKR</sequence>
<dbReference type="Proteomes" id="UP000031599">
    <property type="component" value="Unassembled WGS sequence"/>
</dbReference>
<dbReference type="InterPro" id="IPR005804">
    <property type="entry name" value="FA_desaturase_dom"/>
</dbReference>
<dbReference type="Pfam" id="PF00487">
    <property type="entry name" value="FA_desaturase"/>
    <property type="match status" value="1"/>
</dbReference>
<dbReference type="AlphaFoldDB" id="A0A0C2D5Y9"/>
<dbReference type="PANTHER" id="PTHR12879:SF8">
    <property type="entry name" value="SPHINGOLIPID DELTA(4)-DESATURASE DES1"/>
    <property type="match status" value="1"/>
</dbReference>
<gene>
    <name evidence="3" type="ORF">DB30_05579</name>
</gene>
<protein>
    <submittedName>
        <fullName evidence="3">Fatty acid desaturase</fullName>
    </submittedName>
</protein>
<dbReference type="CDD" id="cd03510">
    <property type="entry name" value="Rhizobitoxine-FADS-like"/>
    <property type="match status" value="1"/>
</dbReference>
<evidence type="ECO:0000259" key="2">
    <source>
        <dbReference type="Pfam" id="PF00487"/>
    </source>
</evidence>
<comment type="caution">
    <text evidence="3">The sequence shown here is derived from an EMBL/GenBank/DDBJ whole genome shotgun (WGS) entry which is preliminary data.</text>
</comment>
<dbReference type="PANTHER" id="PTHR12879">
    <property type="entry name" value="SPHINGOLIPID DELTA 4 DESATURASE/C-4 HYDROXYLASE PROTEIN DES2"/>
    <property type="match status" value="1"/>
</dbReference>
<accession>A0A0C2D5Y9</accession>
<feature type="transmembrane region" description="Helical" evidence="1">
    <location>
        <begin position="96"/>
        <end position="117"/>
    </location>
</feature>
<organism evidence="3 4">
    <name type="scientific">Enhygromyxa salina</name>
    <dbReference type="NCBI Taxonomy" id="215803"/>
    <lineage>
        <taxon>Bacteria</taxon>
        <taxon>Pseudomonadati</taxon>
        <taxon>Myxococcota</taxon>
        <taxon>Polyangia</taxon>
        <taxon>Nannocystales</taxon>
        <taxon>Nannocystaceae</taxon>
        <taxon>Enhygromyxa</taxon>
    </lineage>
</organism>
<reference evidence="3 4" key="1">
    <citation type="submission" date="2014-12" db="EMBL/GenBank/DDBJ databases">
        <title>Genome assembly of Enhygromyxa salina DSM 15201.</title>
        <authorList>
            <person name="Sharma G."/>
            <person name="Subramanian S."/>
        </authorList>
    </citation>
    <scope>NUCLEOTIDE SEQUENCE [LARGE SCALE GENOMIC DNA]</scope>
    <source>
        <strain evidence="3 4">DSM 15201</strain>
    </source>
</reference>
<keyword evidence="1" id="KW-0812">Transmembrane</keyword>
<dbReference type="GO" id="GO:0016020">
    <property type="term" value="C:membrane"/>
    <property type="evidence" value="ECO:0007669"/>
    <property type="project" value="GOC"/>
</dbReference>
<dbReference type="GO" id="GO:0042284">
    <property type="term" value="F:sphingolipid delta-4 desaturase activity"/>
    <property type="evidence" value="ECO:0007669"/>
    <property type="project" value="TreeGrafter"/>
</dbReference>
<proteinExistence type="predicted"/>
<dbReference type="RefSeq" id="WP_052551623.1">
    <property type="nucleotide sequence ID" value="NZ_JMCC02000053.1"/>
</dbReference>
<feature type="transmembrane region" description="Helical" evidence="1">
    <location>
        <begin position="200"/>
        <end position="224"/>
    </location>
</feature>
<feature type="domain" description="Fatty acid desaturase" evidence="2">
    <location>
        <begin position="62"/>
        <end position="301"/>
    </location>
</feature>
<name>A0A0C2D5Y9_9BACT</name>